<evidence type="ECO:0000313" key="2">
    <source>
        <dbReference type="EMBL" id="CUI16103.1"/>
    </source>
</evidence>
<feature type="signal peptide" evidence="1">
    <location>
        <begin position="1"/>
        <end position="26"/>
    </location>
</feature>
<dbReference type="KEGG" id="pnl:PNK_0475"/>
<dbReference type="Gene3D" id="2.40.160.60">
    <property type="entry name" value="Outer membrane protein transport protein (OMPP1/FadL/TodX)"/>
    <property type="match status" value="1"/>
</dbReference>
<feature type="chain" id="PRO_5006860349" evidence="1">
    <location>
        <begin position="27"/>
        <end position="413"/>
    </location>
</feature>
<dbReference type="STRING" id="389348.PNK_0475"/>
<name>A0A0U5JAF4_9BACT</name>
<proteinExistence type="predicted"/>
<dbReference type="Proteomes" id="UP000069902">
    <property type="component" value="Chromosome cPNK"/>
</dbReference>
<protein>
    <submittedName>
        <fullName evidence="2">Conserved hypothetical secreted protein</fullName>
    </submittedName>
</protein>
<evidence type="ECO:0000256" key="1">
    <source>
        <dbReference type="SAM" id="SignalP"/>
    </source>
</evidence>
<gene>
    <name evidence="2" type="ORF">PNK_0475</name>
</gene>
<dbReference type="PATRIC" id="fig|389348.3.peg.523"/>
<accession>A0A0U5JAF4</accession>
<dbReference type="AlphaFoldDB" id="A0A0U5JAF4"/>
<keyword evidence="1" id="KW-0732">Signal</keyword>
<dbReference type="InParanoid" id="A0A0U5JAF4"/>
<keyword evidence="3" id="KW-1185">Reference proteome</keyword>
<sequence length="413" mass="45880">MNRSLHLALKLIVLLNLAGNAAYAMVAGGRPNSISGGHNAFAGVVNPANAVWIKDRFDVGVFLVHQQSSLDNKNNNPLFNPGKTNQTYKAEYLSTGDVAIHKVGKIKGYDCSFSLATYTTPGYIKVRTKKAIPIAGKTPIFLEDKTQAISSIFSLKLNEKHSVGFSLDYFYLSHLRQGFQNADNPLKSVSPGHVTNKGMDHSQGLGLTLGWRWNISKSLTFGLAFIKKSYVGQYRKYRGYEPHHAKNYIPETIGGGFTYRFTKKIAGRLEVLWTGFGSLPNSNNALLSNGKLNTNKRGSHKSSGSGLQDATFINLGLGYKMNSTLSFGIGFSHRLRLARKSPYIISHSYRRQIAYNLVTFGVNYNHHHHDFFLTLSHGFENRQSGYMPEQIGGGKFTSKKNYNSLSIAWGYLY</sequence>
<dbReference type="RefSeq" id="WP_032125073.1">
    <property type="nucleotide sequence ID" value="NZ_LN879502.1"/>
</dbReference>
<dbReference type="EMBL" id="LN879502">
    <property type="protein sequence ID" value="CUI16103.1"/>
    <property type="molecule type" value="Genomic_DNA"/>
</dbReference>
<organism evidence="2 3">
    <name type="scientific">Candidatus Protochlamydia naegleriophila</name>
    <dbReference type="NCBI Taxonomy" id="389348"/>
    <lineage>
        <taxon>Bacteria</taxon>
        <taxon>Pseudomonadati</taxon>
        <taxon>Chlamydiota</taxon>
        <taxon>Chlamydiia</taxon>
        <taxon>Parachlamydiales</taxon>
        <taxon>Parachlamydiaceae</taxon>
        <taxon>Candidatus Protochlamydia</taxon>
    </lineage>
</organism>
<dbReference type="SUPFAM" id="SSF56935">
    <property type="entry name" value="Porins"/>
    <property type="match status" value="1"/>
</dbReference>
<evidence type="ECO:0000313" key="3">
    <source>
        <dbReference type="Proteomes" id="UP000069902"/>
    </source>
</evidence>
<reference evidence="3" key="1">
    <citation type="submission" date="2015-09" db="EMBL/GenBank/DDBJ databases">
        <authorList>
            <person name="Bertelli C."/>
        </authorList>
    </citation>
    <scope>NUCLEOTIDE SEQUENCE [LARGE SCALE GENOMIC DNA]</scope>
    <source>
        <strain evidence="3">KNic</strain>
    </source>
</reference>